<organism evidence="3 4">
    <name type="scientific">Allacma fusca</name>
    <dbReference type="NCBI Taxonomy" id="39272"/>
    <lineage>
        <taxon>Eukaryota</taxon>
        <taxon>Metazoa</taxon>
        <taxon>Ecdysozoa</taxon>
        <taxon>Arthropoda</taxon>
        <taxon>Hexapoda</taxon>
        <taxon>Collembola</taxon>
        <taxon>Symphypleona</taxon>
        <taxon>Sminthuridae</taxon>
        <taxon>Allacma</taxon>
    </lineage>
</organism>
<dbReference type="PROSITE" id="PS50053">
    <property type="entry name" value="UBIQUITIN_2"/>
    <property type="match status" value="1"/>
</dbReference>
<comment type="caution">
    <text evidence="3">The sequence shown here is derived from an EMBL/GenBank/DDBJ whole genome shotgun (WGS) entry which is preliminary data.</text>
</comment>
<dbReference type="Proteomes" id="UP000708208">
    <property type="component" value="Unassembled WGS sequence"/>
</dbReference>
<dbReference type="OrthoDB" id="417450at2759"/>
<proteinExistence type="predicted"/>
<feature type="compositionally biased region" description="Polar residues" evidence="1">
    <location>
        <begin position="54"/>
        <end position="65"/>
    </location>
</feature>
<keyword evidence="4" id="KW-1185">Reference proteome</keyword>
<gene>
    <name evidence="3" type="ORF">AFUS01_LOCUS46689</name>
</gene>
<evidence type="ECO:0000259" key="2">
    <source>
        <dbReference type="PROSITE" id="PS50053"/>
    </source>
</evidence>
<feature type="region of interest" description="Disordered" evidence="1">
    <location>
        <begin position="50"/>
        <end position="70"/>
    </location>
</feature>
<protein>
    <recommendedName>
        <fullName evidence="2">Ubiquitin-like domain-containing protein</fullName>
    </recommendedName>
</protein>
<accession>A0A8J2PUB8</accession>
<name>A0A8J2PUB8_9HEXA</name>
<dbReference type="EMBL" id="CAJVCH010571475">
    <property type="protein sequence ID" value="CAG7837600.1"/>
    <property type="molecule type" value="Genomic_DNA"/>
</dbReference>
<evidence type="ECO:0000313" key="4">
    <source>
        <dbReference type="Proteomes" id="UP000708208"/>
    </source>
</evidence>
<feature type="non-terminal residue" evidence="3">
    <location>
        <position position="1"/>
    </location>
</feature>
<feature type="domain" description="Ubiquitin-like" evidence="2">
    <location>
        <begin position="212"/>
        <end position="283"/>
    </location>
</feature>
<dbReference type="AlphaFoldDB" id="A0A8J2PUB8"/>
<reference evidence="3" key="1">
    <citation type="submission" date="2021-06" db="EMBL/GenBank/DDBJ databases">
        <authorList>
            <person name="Hodson N. C."/>
            <person name="Mongue J. A."/>
            <person name="Jaron S. K."/>
        </authorList>
    </citation>
    <scope>NUCLEOTIDE SEQUENCE</scope>
</reference>
<evidence type="ECO:0000313" key="3">
    <source>
        <dbReference type="EMBL" id="CAG7837600.1"/>
    </source>
</evidence>
<evidence type="ECO:0000256" key="1">
    <source>
        <dbReference type="SAM" id="MobiDB-lite"/>
    </source>
</evidence>
<sequence length="360" mass="40691">AQYLDHRLECTLLAYFPVPQEEQLKMSTTDPTCSLNFTDFPTLRRLKSHRPSTVGIQSAKNQEASATARRKSITLPQGTTFSVHIVKKNGKRKQVPLRKLPSKPNTFVALFDENNVDFELDIDNKESQDRHVSLDLGINGKTYGFVIPKESIAAMETVETNGRKFHFSTDSNHRKSVMNLSDKWTTLSRASYSISQIKFRVQYSKIVPANSYEIFVRSPKDKIYSLEVFAESMTEDLFESGTIRDIVGCASARFYFIDKQLQNGLTLGEQGIEEGSIIQIILQIQPVNTEMTTAENEEDRITLLESISVGVNEEQKGQARICTGEKSDQQFFSKGFDVDESIFVEPFVIELRKEGACSLL</sequence>
<dbReference type="InterPro" id="IPR000626">
    <property type="entry name" value="Ubiquitin-like_dom"/>
</dbReference>
<dbReference type="CDD" id="cd17039">
    <property type="entry name" value="Ubl_ubiquitin_like"/>
    <property type="match status" value="1"/>
</dbReference>